<dbReference type="EMBL" id="BAAAUG010000066">
    <property type="protein sequence ID" value="GAA3112053.1"/>
    <property type="molecule type" value="Genomic_DNA"/>
</dbReference>
<gene>
    <name evidence="3" type="ORF">GCM10010449_37940</name>
</gene>
<evidence type="ECO:0000256" key="1">
    <source>
        <dbReference type="SAM" id="MobiDB-lite"/>
    </source>
</evidence>
<dbReference type="Proteomes" id="UP001501637">
    <property type="component" value="Unassembled WGS sequence"/>
</dbReference>
<keyword evidence="4" id="KW-1185">Reference proteome</keyword>
<feature type="chain" id="PRO_5045352399" description="Secreted protein" evidence="2">
    <location>
        <begin position="31"/>
        <end position="124"/>
    </location>
</feature>
<feature type="signal peptide" evidence="2">
    <location>
        <begin position="1"/>
        <end position="30"/>
    </location>
</feature>
<comment type="caution">
    <text evidence="3">The sequence shown here is derived from an EMBL/GenBank/DDBJ whole genome shotgun (WGS) entry which is preliminary data.</text>
</comment>
<name>A0ABP6MGC8_9ACTN</name>
<evidence type="ECO:0000313" key="4">
    <source>
        <dbReference type="Proteomes" id="UP001501637"/>
    </source>
</evidence>
<feature type="region of interest" description="Disordered" evidence="1">
    <location>
        <begin position="49"/>
        <end position="80"/>
    </location>
</feature>
<organism evidence="3 4">
    <name type="scientific">Streptomyces rectiviolaceus</name>
    <dbReference type="NCBI Taxonomy" id="332591"/>
    <lineage>
        <taxon>Bacteria</taxon>
        <taxon>Bacillati</taxon>
        <taxon>Actinomycetota</taxon>
        <taxon>Actinomycetes</taxon>
        <taxon>Kitasatosporales</taxon>
        <taxon>Streptomycetaceae</taxon>
        <taxon>Streptomyces</taxon>
    </lineage>
</organism>
<protein>
    <recommendedName>
        <fullName evidence="5">Secreted protein</fullName>
    </recommendedName>
</protein>
<keyword evidence="2" id="KW-0732">Signal</keyword>
<evidence type="ECO:0008006" key="5">
    <source>
        <dbReference type="Google" id="ProtNLM"/>
    </source>
</evidence>
<proteinExistence type="predicted"/>
<dbReference type="RefSeq" id="WP_344522171.1">
    <property type="nucleotide sequence ID" value="NZ_BAAAUG010000066.1"/>
</dbReference>
<evidence type="ECO:0000256" key="2">
    <source>
        <dbReference type="SAM" id="SignalP"/>
    </source>
</evidence>
<evidence type="ECO:0000313" key="3">
    <source>
        <dbReference type="EMBL" id="GAA3112053.1"/>
    </source>
</evidence>
<accession>A0ABP6MGC8</accession>
<sequence length="124" mass="12421">MSSRSRLSWCPLLGVLLVVLGAFCGPAAVASTASAQQSRAAATAFVHETDSVPGCGKGSQQDSGGRPASPPRPGSAHELLPALYEAHAATGSWGADQAVLSVSPGRAPPALAPPSPIELSVLRV</sequence>
<reference evidence="4" key="1">
    <citation type="journal article" date="2019" name="Int. J. Syst. Evol. Microbiol.">
        <title>The Global Catalogue of Microorganisms (GCM) 10K type strain sequencing project: providing services to taxonomists for standard genome sequencing and annotation.</title>
        <authorList>
            <consortium name="The Broad Institute Genomics Platform"/>
            <consortium name="The Broad Institute Genome Sequencing Center for Infectious Disease"/>
            <person name="Wu L."/>
            <person name="Ma J."/>
        </authorList>
    </citation>
    <scope>NUCLEOTIDE SEQUENCE [LARGE SCALE GENOMIC DNA]</scope>
    <source>
        <strain evidence="4">JCM 9092</strain>
    </source>
</reference>